<keyword evidence="2" id="KW-1185">Reference proteome</keyword>
<sequence>MAQTAKRNYKDGLFRVLFNDKEKLIELYNAVSGSNYPKETPVEIITLEDSIFGGLKNDLAFVINNRLIILIEHQSTINPNMPLRMLCYIAKEYERLLFSRGIYSRRPVPIPTPELYVFYNGTEDLPLEQELKLSDSFVEKCGKIALEAVVRVINVNYEKGAKLLQRCETLREYSQFMHDIRVRYKKSGDLTAAIRESVKYCMDHNVLRDFLKRNGGDMVSFLFEELSREECEAIREEDGYERGKAEGIEKGVKQGLEKGEMLKLITLVQRKASKGQSAEKIAEDLLEEPEMIRKIFKAATEHPTWNETQICEHIEEVGK</sequence>
<reference evidence="1 2" key="1">
    <citation type="submission" date="2022-06" db="EMBL/GenBank/DDBJ databases">
        <title>Isolation of gut microbiota from human fecal samples.</title>
        <authorList>
            <person name="Pamer E.G."/>
            <person name="Barat B."/>
            <person name="Waligurski E."/>
            <person name="Medina S."/>
            <person name="Paddock L."/>
            <person name="Mostad J."/>
        </authorList>
    </citation>
    <scope>NUCLEOTIDE SEQUENCE [LARGE SCALE GENOMIC DNA]</scope>
    <source>
        <strain evidence="1 2">SL.3.17</strain>
    </source>
</reference>
<dbReference type="Proteomes" id="UP001524502">
    <property type="component" value="Unassembled WGS sequence"/>
</dbReference>
<organism evidence="1 2">
    <name type="scientific">Anaerovorax odorimutans</name>
    <dbReference type="NCBI Taxonomy" id="109327"/>
    <lineage>
        <taxon>Bacteria</taxon>
        <taxon>Bacillati</taxon>
        <taxon>Bacillota</taxon>
        <taxon>Clostridia</taxon>
        <taxon>Peptostreptococcales</taxon>
        <taxon>Anaerovoracaceae</taxon>
        <taxon>Anaerovorax</taxon>
    </lineage>
</organism>
<proteinExistence type="predicted"/>
<comment type="caution">
    <text evidence="1">The sequence shown here is derived from an EMBL/GenBank/DDBJ whole genome shotgun (WGS) entry which is preliminary data.</text>
</comment>
<evidence type="ECO:0000313" key="2">
    <source>
        <dbReference type="Proteomes" id="UP001524502"/>
    </source>
</evidence>
<dbReference type="EMBL" id="JANFXK010000006">
    <property type="protein sequence ID" value="MCQ4636406.1"/>
    <property type="molecule type" value="Genomic_DNA"/>
</dbReference>
<evidence type="ECO:0000313" key="1">
    <source>
        <dbReference type="EMBL" id="MCQ4636406.1"/>
    </source>
</evidence>
<gene>
    <name evidence="1" type="ORF">NE619_06665</name>
</gene>
<accession>A0ABT1RMJ5</accession>
<name>A0ABT1RMJ5_9FIRM</name>
<dbReference type="RefSeq" id="WP_256131594.1">
    <property type="nucleotide sequence ID" value="NZ_JANFXK010000006.1"/>
</dbReference>
<protein>
    <submittedName>
        <fullName evidence="1">Rpn family recombination-promoting nuclease/putative transposase</fullName>
    </submittedName>
</protein>